<protein>
    <recommendedName>
        <fullName evidence="4">RNase H type-1 domain-containing protein</fullName>
    </recommendedName>
</protein>
<feature type="transmembrane region" description="Helical" evidence="1">
    <location>
        <begin position="44"/>
        <end position="63"/>
    </location>
</feature>
<keyword evidence="1" id="KW-1133">Transmembrane helix</keyword>
<keyword evidence="1" id="KW-0812">Transmembrane</keyword>
<proteinExistence type="predicted"/>
<dbReference type="AlphaFoldDB" id="A0AAV1SM82"/>
<dbReference type="Proteomes" id="UP001314170">
    <property type="component" value="Unassembled WGS sequence"/>
</dbReference>
<reference evidence="2 3" key="1">
    <citation type="submission" date="2024-01" db="EMBL/GenBank/DDBJ databases">
        <authorList>
            <person name="Waweru B."/>
        </authorList>
    </citation>
    <scope>NUCLEOTIDE SEQUENCE [LARGE SCALE GENOMIC DNA]</scope>
</reference>
<feature type="transmembrane region" description="Helical" evidence="1">
    <location>
        <begin position="15"/>
        <end position="32"/>
    </location>
</feature>
<keyword evidence="1" id="KW-0472">Membrane</keyword>
<evidence type="ECO:0008006" key="4">
    <source>
        <dbReference type="Google" id="ProtNLM"/>
    </source>
</evidence>
<evidence type="ECO:0000313" key="2">
    <source>
        <dbReference type="EMBL" id="CAK7354548.1"/>
    </source>
</evidence>
<gene>
    <name evidence="2" type="ORF">DCAF_LOCUS25219</name>
</gene>
<keyword evidence="3" id="KW-1185">Reference proteome</keyword>
<accession>A0AAV1SM82</accession>
<sequence>MAKPMALLLNHLPNYPHIILKYLPVILLAKLMAIRLMRYPLAKLMAIILKYLPAIMLAKLMAISPYPPISQANDIILKYLLARVSTIKIYGDSQLVINRILGHAKCINGIVEHCLKKVKDLLSQID</sequence>
<comment type="caution">
    <text evidence="2">The sequence shown here is derived from an EMBL/GenBank/DDBJ whole genome shotgun (WGS) entry which is preliminary data.</text>
</comment>
<feature type="non-terminal residue" evidence="2">
    <location>
        <position position="126"/>
    </location>
</feature>
<name>A0AAV1SM82_9ROSI</name>
<dbReference type="EMBL" id="CAWUPB010001195">
    <property type="protein sequence ID" value="CAK7354548.1"/>
    <property type="molecule type" value="Genomic_DNA"/>
</dbReference>
<organism evidence="2 3">
    <name type="scientific">Dovyalis caffra</name>
    <dbReference type="NCBI Taxonomy" id="77055"/>
    <lineage>
        <taxon>Eukaryota</taxon>
        <taxon>Viridiplantae</taxon>
        <taxon>Streptophyta</taxon>
        <taxon>Embryophyta</taxon>
        <taxon>Tracheophyta</taxon>
        <taxon>Spermatophyta</taxon>
        <taxon>Magnoliopsida</taxon>
        <taxon>eudicotyledons</taxon>
        <taxon>Gunneridae</taxon>
        <taxon>Pentapetalae</taxon>
        <taxon>rosids</taxon>
        <taxon>fabids</taxon>
        <taxon>Malpighiales</taxon>
        <taxon>Salicaceae</taxon>
        <taxon>Flacourtieae</taxon>
        <taxon>Dovyalis</taxon>
    </lineage>
</organism>
<evidence type="ECO:0000256" key="1">
    <source>
        <dbReference type="SAM" id="Phobius"/>
    </source>
</evidence>
<evidence type="ECO:0000313" key="3">
    <source>
        <dbReference type="Proteomes" id="UP001314170"/>
    </source>
</evidence>